<sequence>MNAEYPLGTNPSGQESSQNWLNLGLNPEMNTYNQTGNYHTMSDYLLDNFSIIYLIIFINYLIIILNLSTF</sequence>
<evidence type="ECO:0000313" key="2">
    <source>
        <dbReference type="Proteomes" id="UP001497535"/>
    </source>
</evidence>
<protein>
    <submittedName>
        <fullName evidence="1">Uncharacterized protein</fullName>
    </submittedName>
</protein>
<gene>
    <name evidence="1" type="ORF">MENTE1834_LOCUS9612</name>
</gene>
<organism evidence="1 2">
    <name type="scientific">Meloidogyne enterolobii</name>
    <name type="common">Root-knot nematode worm</name>
    <name type="synonym">Meloidogyne mayaguensis</name>
    <dbReference type="NCBI Taxonomy" id="390850"/>
    <lineage>
        <taxon>Eukaryota</taxon>
        <taxon>Metazoa</taxon>
        <taxon>Ecdysozoa</taxon>
        <taxon>Nematoda</taxon>
        <taxon>Chromadorea</taxon>
        <taxon>Rhabditida</taxon>
        <taxon>Tylenchina</taxon>
        <taxon>Tylenchomorpha</taxon>
        <taxon>Tylenchoidea</taxon>
        <taxon>Meloidogynidae</taxon>
        <taxon>Meloidogyninae</taxon>
        <taxon>Meloidogyne</taxon>
    </lineage>
</organism>
<keyword evidence="2" id="KW-1185">Reference proteome</keyword>
<accession>A0ACB0YB07</accession>
<evidence type="ECO:0000313" key="1">
    <source>
        <dbReference type="EMBL" id="CAK5038329.1"/>
    </source>
</evidence>
<dbReference type="Proteomes" id="UP001497535">
    <property type="component" value="Unassembled WGS sequence"/>
</dbReference>
<comment type="caution">
    <text evidence="1">The sequence shown here is derived from an EMBL/GenBank/DDBJ whole genome shotgun (WGS) entry which is preliminary data.</text>
</comment>
<dbReference type="EMBL" id="CAVMJV010000008">
    <property type="protein sequence ID" value="CAK5038329.1"/>
    <property type="molecule type" value="Genomic_DNA"/>
</dbReference>
<proteinExistence type="predicted"/>
<reference evidence="1" key="1">
    <citation type="submission" date="2023-11" db="EMBL/GenBank/DDBJ databases">
        <authorList>
            <person name="Poullet M."/>
        </authorList>
    </citation>
    <scope>NUCLEOTIDE SEQUENCE</scope>
    <source>
        <strain evidence="1">E1834</strain>
    </source>
</reference>
<name>A0ACB0YB07_MELEN</name>